<dbReference type="AlphaFoldDB" id="A0A9P5NCN6"/>
<dbReference type="EMBL" id="JADNYJ010000124">
    <property type="protein sequence ID" value="KAF8882313.1"/>
    <property type="molecule type" value="Genomic_DNA"/>
</dbReference>
<accession>A0A9P5NCN6</accession>
<evidence type="ECO:0000313" key="1">
    <source>
        <dbReference type="EMBL" id="KAF8882313.1"/>
    </source>
</evidence>
<protein>
    <submittedName>
        <fullName evidence="1">Uncharacterized protein</fullName>
    </submittedName>
</protein>
<proteinExistence type="predicted"/>
<sequence>MVLVIRETDTVVETGPTYEWKGCVHPTACSGTTGTTSVATPGPLIVSFRFNPFIDSPFSQSRYCSDSRVSFVCSFLDELGLAGCRFVWYLIMCYCVVGVRRAGGEWMRLSSEEACTTGMDGPAEIGPRKFIRGNKLVHP</sequence>
<keyword evidence="2" id="KW-1185">Reference proteome</keyword>
<evidence type="ECO:0000313" key="2">
    <source>
        <dbReference type="Proteomes" id="UP000724874"/>
    </source>
</evidence>
<dbReference type="Proteomes" id="UP000724874">
    <property type="component" value="Unassembled WGS sequence"/>
</dbReference>
<name>A0A9P5NCN6_GYMJU</name>
<reference evidence="1" key="1">
    <citation type="submission" date="2020-11" db="EMBL/GenBank/DDBJ databases">
        <authorList>
            <consortium name="DOE Joint Genome Institute"/>
            <person name="Ahrendt S."/>
            <person name="Riley R."/>
            <person name="Andreopoulos W."/>
            <person name="LaButti K."/>
            <person name="Pangilinan J."/>
            <person name="Ruiz-duenas F.J."/>
            <person name="Barrasa J.M."/>
            <person name="Sanchez-Garcia M."/>
            <person name="Camarero S."/>
            <person name="Miyauchi S."/>
            <person name="Serrano A."/>
            <person name="Linde D."/>
            <person name="Babiker R."/>
            <person name="Drula E."/>
            <person name="Ayuso-Fernandez I."/>
            <person name="Pacheco R."/>
            <person name="Padilla G."/>
            <person name="Ferreira P."/>
            <person name="Barriuso J."/>
            <person name="Kellner H."/>
            <person name="Castanera R."/>
            <person name="Alfaro M."/>
            <person name="Ramirez L."/>
            <person name="Pisabarro A.G."/>
            <person name="Kuo A."/>
            <person name="Tritt A."/>
            <person name="Lipzen A."/>
            <person name="He G."/>
            <person name="Yan M."/>
            <person name="Ng V."/>
            <person name="Cullen D."/>
            <person name="Martin F."/>
            <person name="Rosso M.-N."/>
            <person name="Henrissat B."/>
            <person name="Hibbett D."/>
            <person name="Martinez A.T."/>
            <person name="Grigoriev I.V."/>
        </authorList>
    </citation>
    <scope>NUCLEOTIDE SEQUENCE</scope>
    <source>
        <strain evidence="1">AH 44721</strain>
    </source>
</reference>
<organism evidence="1 2">
    <name type="scientific">Gymnopilus junonius</name>
    <name type="common">Spectacular rustgill mushroom</name>
    <name type="synonym">Gymnopilus spectabilis subsp. junonius</name>
    <dbReference type="NCBI Taxonomy" id="109634"/>
    <lineage>
        <taxon>Eukaryota</taxon>
        <taxon>Fungi</taxon>
        <taxon>Dikarya</taxon>
        <taxon>Basidiomycota</taxon>
        <taxon>Agaricomycotina</taxon>
        <taxon>Agaricomycetes</taxon>
        <taxon>Agaricomycetidae</taxon>
        <taxon>Agaricales</taxon>
        <taxon>Agaricineae</taxon>
        <taxon>Hymenogastraceae</taxon>
        <taxon>Gymnopilus</taxon>
    </lineage>
</organism>
<comment type="caution">
    <text evidence="1">The sequence shown here is derived from an EMBL/GenBank/DDBJ whole genome shotgun (WGS) entry which is preliminary data.</text>
</comment>
<gene>
    <name evidence="1" type="ORF">CPB84DRAFT_1750935</name>
</gene>